<protein>
    <submittedName>
        <fullName evidence="2">Uncharacterized protein</fullName>
    </submittedName>
</protein>
<organism evidence="2 3">
    <name type="scientific">Gilvimarinus algae</name>
    <dbReference type="NCBI Taxonomy" id="3058037"/>
    <lineage>
        <taxon>Bacteria</taxon>
        <taxon>Pseudomonadati</taxon>
        <taxon>Pseudomonadota</taxon>
        <taxon>Gammaproteobacteria</taxon>
        <taxon>Cellvibrionales</taxon>
        <taxon>Cellvibrionaceae</taxon>
        <taxon>Gilvimarinus</taxon>
    </lineage>
</organism>
<gene>
    <name evidence="2" type="ORF">QWI16_13735</name>
</gene>
<name>A0ABT8TGL6_9GAMM</name>
<dbReference type="RefSeq" id="WP_302714006.1">
    <property type="nucleotide sequence ID" value="NZ_JAULRT010000060.1"/>
</dbReference>
<feature type="coiled-coil region" evidence="1">
    <location>
        <begin position="222"/>
        <end position="270"/>
    </location>
</feature>
<dbReference type="Proteomes" id="UP001168380">
    <property type="component" value="Unassembled WGS sequence"/>
</dbReference>
<evidence type="ECO:0000313" key="3">
    <source>
        <dbReference type="Proteomes" id="UP001168380"/>
    </source>
</evidence>
<proteinExistence type="predicted"/>
<reference evidence="2" key="1">
    <citation type="submission" date="2023-07" db="EMBL/GenBank/DDBJ databases">
        <title>Gilvimarinus algae sp. nov., isolated from the surface of Kelp.</title>
        <authorList>
            <person name="Sun Y.Y."/>
            <person name="Gong Y."/>
            <person name="Du Z.J."/>
        </authorList>
    </citation>
    <scope>NUCLEOTIDE SEQUENCE</scope>
    <source>
        <strain evidence="2">SDUM040014</strain>
    </source>
</reference>
<keyword evidence="1" id="KW-0175">Coiled coil</keyword>
<dbReference type="EMBL" id="JAULRT010000060">
    <property type="protein sequence ID" value="MDO3383237.1"/>
    <property type="molecule type" value="Genomic_DNA"/>
</dbReference>
<comment type="caution">
    <text evidence="2">The sequence shown here is derived from an EMBL/GenBank/DDBJ whole genome shotgun (WGS) entry which is preliminary data.</text>
</comment>
<sequence>MENTQTIAQWQQFLQTLAPVESWLYVGAGRGEMLNEARFSNVPMLLAVEADEHSSQLLAHKIATPAIKHRNWKALNALVNNTNGQANWHRHSREAENGLLPAKALTALWPNLNEIDRSEKPAVSLKHLLEQADEVDSPFNWLTIDCLPAARLIQDLNGTLDQLDMIEMRVVIDGARSGNDGTTLGECDKILLPQGFTRLALEETITPLIGRALYGRDFKLQLNEALKVYTDLETQNATLTQKNEELGAQVESLLKERDNLRYELEDQRKREQESSGQLAKSLQQLAALEHQNIDLASQCHELRLSNNSLRNEKSELLSKLEDQRNREHQATEQLQSANAELNEKLQLSQTELKEQQRSSHLSTKLLAKLEGDAAELRERYAQKVTSEQELKDLIKELHAKLQAASHFYHKLEKEHPELLKQQ</sequence>
<keyword evidence="3" id="KW-1185">Reference proteome</keyword>
<evidence type="ECO:0000256" key="1">
    <source>
        <dbReference type="SAM" id="Coils"/>
    </source>
</evidence>
<accession>A0ABT8TGL6</accession>
<feature type="coiled-coil region" evidence="1">
    <location>
        <begin position="299"/>
        <end position="386"/>
    </location>
</feature>
<evidence type="ECO:0000313" key="2">
    <source>
        <dbReference type="EMBL" id="MDO3383237.1"/>
    </source>
</evidence>